<accession>A0A1B6GA42</accession>
<dbReference type="PANTHER" id="PTHR47326:SF1">
    <property type="entry name" value="HTH PSQ-TYPE DOMAIN-CONTAINING PROTEIN"/>
    <property type="match status" value="1"/>
</dbReference>
<dbReference type="AlphaFoldDB" id="A0A1B6GA42"/>
<feature type="non-terminal residue" evidence="1">
    <location>
        <position position="208"/>
    </location>
</feature>
<dbReference type="InterPro" id="IPR036397">
    <property type="entry name" value="RNaseH_sf"/>
</dbReference>
<dbReference type="GO" id="GO:0003676">
    <property type="term" value="F:nucleic acid binding"/>
    <property type="evidence" value="ECO:0007669"/>
    <property type="project" value="InterPro"/>
</dbReference>
<dbReference type="Gene3D" id="3.30.420.10">
    <property type="entry name" value="Ribonuclease H-like superfamily/Ribonuclease H"/>
    <property type="match status" value="1"/>
</dbReference>
<organism evidence="1">
    <name type="scientific">Cuerna arida</name>
    <dbReference type="NCBI Taxonomy" id="1464854"/>
    <lineage>
        <taxon>Eukaryota</taxon>
        <taxon>Metazoa</taxon>
        <taxon>Ecdysozoa</taxon>
        <taxon>Arthropoda</taxon>
        <taxon>Hexapoda</taxon>
        <taxon>Insecta</taxon>
        <taxon>Pterygota</taxon>
        <taxon>Neoptera</taxon>
        <taxon>Paraneoptera</taxon>
        <taxon>Hemiptera</taxon>
        <taxon>Auchenorrhyncha</taxon>
        <taxon>Membracoidea</taxon>
        <taxon>Cicadellidae</taxon>
        <taxon>Cicadellinae</taxon>
        <taxon>Proconiini</taxon>
        <taxon>Cuerna</taxon>
    </lineage>
</organism>
<dbReference type="EMBL" id="GECZ01010465">
    <property type="protein sequence ID" value="JAS59304.1"/>
    <property type="molecule type" value="Transcribed_RNA"/>
</dbReference>
<dbReference type="PANTHER" id="PTHR47326">
    <property type="entry name" value="TRANSPOSABLE ELEMENT TC3 TRANSPOSASE-LIKE PROTEIN"/>
    <property type="match status" value="1"/>
</dbReference>
<feature type="non-terminal residue" evidence="1">
    <location>
        <position position="1"/>
    </location>
</feature>
<proteinExistence type="predicted"/>
<protein>
    <recommendedName>
        <fullName evidence="2">Tc1-like transposase DDE domain-containing protein</fullName>
    </recommendedName>
</protein>
<reference evidence="1" key="1">
    <citation type="submission" date="2015-11" db="EMBL/GenBank/DDBJ databases">
        <title>De novo transcriptome assembly of four potential Pierce s Disease insect vectors from Arizona vineyards.</title>
        <authorList>
            <person name="Tassone E.E."/>
        </authorList>
    </citation>
    <scope>NUCLEOTIDE SEQUENCE</scope>
</reference>
<evidence type="ECO:0008006" key="2">
    <source>
        <dbReference type="Google" id="ProtNLM"/>
    </source>
</evidence>
<evidence type="ECO:0000313" key="1">
    <source>
        <dbReference type="EMBL" id="JAS59304.1"/>
    </source>
</evidence>
<name>A0A1B6GA42_9HEMI</name>
<gene>
    <name evidence="1" type="ORF">g.1433</name>
</gene>
<sequence length="208" mass="23915">KHAAALGISSRTVRRILHCDLHLHPYKMMVVQELRPEDCVKRTDACNAILASLQPGAILWSSDEAHFHLSGTVNKQNFRYWAAENPRNLHQRPLHSPKVTVWCAVSSIGIIGPYFFESEDATVTVNAVRYCEMLENFFFPKMEEYGEEMEAFWFQQDGATAHTARRSRQLLQEQFPGRVISLRGDVSWPPRSPDLSPCDYFLWGYLKS</sequence>